<protein>
    <submittedName>
        <fullName evidence="1">Uncharacterized protein</fullName>
    </submittedName>
</protein>
<dbReference type="RefSeq" id="WP_422863227.1">
    <property type="nucleotide sequence ID" value="NZ_JAMSKV010000003.1"/>
</dbReference>
<accession>A0ABT1W4F5</accession>
<reference evidence="1 2" key="1">
    <citation type="submission" date="2022-06" db="EMBL/GenBank/DDBJ databases">
        <title>Endosaccharibacter gen. nov., sp. nov., endophytic bacteria isolated from sugarcane.</title>
        <authorList>
            <person name="Pitiwittayakul N."/>
            <person name="Yukphan P."/>
            <person name="Charoenyingcharoen P."/>
            <person name="Tanasupawat S."/>
        </authorList>
    </citation>
    <scope>NUCLEOTIDE SEQUENCE [LARGE SCALE GENOMIC DNA]</scope>
    <source>
        <strain evidence="1 2">KSS8</strain>
    </source>
</reference>
<sequence length="626" mass="68537">MLDIQTYDARQGGNALYKALAHPLAAEAIATLGGRLRQQGALAVFDPDGVAAMLFALHPDLPRIAELYVQDVSLVGREILGAVARPITDLPESGAATLLVATFDAGRVLARITHLMPAGMGVASLDDARLPDEMLTSRRAYLDRLNFATNYAFFRDEDGFGTRLVTANYWASYGAKQVRLWLRLFDANGHPLATWEEALPAGAGGVSIDSGQVRRRFDLPPFTGQLFIHAIGVAGHDVVKYALDTFESSGDSLSVTHDANAWPSDRYANLPAPRADERVVLWVQNSHAAAIPAGAITLDRIGREQPAALDVAVPPYATLALDVDTLLPGLRWPAQIELRAGRHMVRPRYEVTRGDRRRIAHLNVERADLRPDPGIPALPASLGRGYLLPFPVLSPERFRTIVQPTPMAERQDTLPLRLDLFDAAGNKAGERFLGCLPRDHDLALDLSELGAPEGHAELVYDFRDGGSADGWLHALVRYEDRASGHVAETSFGAHIFNTAMCYRDEPQSYSGPPPGLSTRLFLRLGDERRRSFAALMYPASAPWHAQSQTMLLLHDGRGEILAERPVKIACSGSHVVWPHEVFGAALLQQAGPRGYVLIRDVTCRLFGYHGLMDTDGHFSLDHMFGF</sequence>
<comment type="caution">
    <text evidence="1">The sequence shown here is derived from an EMBL/GenBank/DDBJ whole genome shotgun (WGS) entry which is preliminary data.</text>
</comment>
<name>A0ABT1W4F5_9PROT</name>
<organism evidence="1 2">
    <name type="scientific">Endosaccharibacter trunci</name>
    <dbReference type="NCBI Taxonomy" id="2812733"/>
    <lineage>
        <taxon>Bacteria</taxon>
        <taxon>Pseudomonadati</taxon>
        <taxon>Pseudomonadota</taxon>
        <taxon>Alphaproteobacteria</taxon>
        <taxon>Acetobacterales</taxon>
        <taxon>Acetobacteraceae</taxon>
        <taxon>Endosaccharibacter</taxon>
    </lineage>
</organism>
<evidence type="ECO:0000313" key="2">
    <source>
        <dbReference type="Proteomes" id="UP001524587"/>
    </source>
</evidence>
<gene>
    <name evidence="1" type="ORF">NFI95_04810</name>
</gene>
<proteinExistence type="predicted"/>
<dbReference type="EMBL" id="JAMSKV010000003">
    <property type="protein sequence ID" value="MCQ8277766.1"/>
    <property type="molecule type" value="Genomic_DNA"/>
</dbReference>
<keyword evidence="2" id="KW-1185">Reference proteome</keyword>
<dbReference type="Proteomes" id="UP001524587">
    <property type="component" value="Unassembled WGS sequence"/>
</dbReference>
<evidence type="ECO:0000313" key="1">
    <source>
        <dbReference type="EMBL" id="MCQ8277766.1"/>
    </source>
</evidence>